<proteinExistence type="predicted"/>
<dbReference type="InterPro" id="IPR043928">
    <property type="entry name" value="DNVP"/>
</dbReference>
<evidence type="ECO:0000313" key="1">
    <source>
        <dbReference type="EMBL" id="QHT77610.1"/>
    </source>
</evidence>
<organism evidence="1">
    <name type="scientific">viral metagenome</name>
    <dbReference type="NCBI Taxonomy" id="1070528"/>
    <lineage>
        <taxon>unclassified sequences</taxon>
        <taxon>metagenomes</taxon>
        <taxon>organismal metagenomes</taxon>
    </lineage>
</organism>
<dbReference type="Pfam" id="PF19060">
    <property type="entry name" value="DVNP"/>
    <property type="match status" value="1"/>
</dbReference>
<dbReference type="GO" id="GO:0003677">
    <property type="term" value="F:DNA binding"/>
    <property type="evidence" value="ECO:0007669"/>
    <property type="project" value="InterPro"/>
</dbReference>
<accession>A0A6C0HB46</accession>
<reference evidence="1" key="1">
    <citation type="journal article" date="2020" name="Nature">
        <title>Giant virus diversity and host interactions through global metagenomics.</title>
        <authorList>
            <person name="Schulz F."/>
            <person name="Roux S."/>
            <person name="Paez-Espino D."/>
            <person name="Jungbluth S."/>
            <person name="Walsh D.A."/>
            <person name="Denef V.J."/>
            <person name="McMahon K.D."/>
            <person name="Konstantinidis K.T."/>
            <person name="Eloe-Fadrosh E.A."/>
            <person name="Kyrpides N.C."/>
            <person name="Woyke T."/>
        </authorList>
    </citation>
    <scope>NUCLEOTIDE SEQUENCE</scope>
    <source>
        <strain evidence="1">GVMAG-M-3300023179-90</strain>
    </source>
</reference>
<dbReference type="GO" id="GO:0051276">
    <property type="term" value="P:chromosome organization"/>
    <property type="evidence" value="ECO:0007669"/>
    <property type="project" value="InterPro"/>
</dbReference>
<sequence length="93" mass="10940">MTHTRAEDGTYHIRGKQFNELVGSRVQVWNRTAYKTSGNLTRRHLMRNKWGRIVSAAKHKTAKKEKRLEQHGYFAKKGEFGAVKKEQSRKNRK</sequence>
<protein>
    <submittedName>
        <fullName evidence="1">Uncharacterized protein</fullName>
    </submittedName>
</protein>
<dbReference type="EMBL" id="MN739920">
    <property type="protein sequence ID" value="QHT77610.1"/>
    <property type="molecule type" value="Genomic_DNA"/>
</dbReference>
<dbReference type="AlphaFoldDB" id="A0A6C0HB46"/>
<name>A0A6C0HB46_9ZZZZ</name>